<dbReference type="GO" id="GO:0005524">
    <property type="term" value="F:ATP binding"/>
    <property type="evidence" value="ECO:0007669"/>
    <property type="project" value="UniProtKB-KW"/>
</dbReference>
<dbReference type="PROSITE" id="PS50043">
    <property type="entry name" value="HTH_LUXR_2"/>
    <property type="match status" value="1"/>
</dbReference>
<keyword evidence="5" id="KW-1185">Reference proteome</keyword>
<evidence type="ECO:0000256" key="1">
    <source>
        <dbReference type="ARBA" id="ARBA00022741"/>
    </source>
</evidence>
<dbReference type="GO" id="GO:0004016">
    <property type="term" value="F:adenylate cyclase activity"/>
    <property type="evidence" value="ECO:0007669"/>
    <property type="project" value="TreeGrafter"/>
</dbReference>
<dbReference type="Pfam" id="PF00196">
    <property type="entry name" value="GerE"/>
    <property type="match status" value="1"/>
</dbReference>
<accession>A0A7Z0J9J2</accession>
<keyword evidence="1" id="KW-0547">Nucleotide-binding</keyword>
<dbReference type="Gene3D" id="1.10.10.10">
    <property type="entry name" value="Winged helix-like DNA-binding domain superfamily/Winged helix DNA-binding domain"/>
    <property type="match status" value="1"/>
</dbReference>
<dbReference type="InterPro" id="IPR027417">
    <property type="entry name" value="P-loop_NTPase"/>
</dbReference>
<dbReference type="InterPro" id="IPR036388">
    <property type="entry name" value="WH-like_DNA-bd_sf"/>
</dbReference>
<dbReference type="RefSeq" id="WP_179821663.1">
    <property type="nucleotide sequence ID" value="NZ_JACCFS010000001.1"/>
</dbReference>
<keyword evidence="2" id="KW-0067">ATP-binding</keyword>
<dbReference type="CDD" id="cd06170">
    <property type="entry name" value="LuxR_C_like"/>
    <property type="match status" value="1"/>
</dbReference>
<organism evidence="4 5">
    <name type="scientific">Nocardiopsis aegyptia</name>
    <dbReference type="NCBI Taxonomy" id="220378"/>
    <lineage>
        <taxon>Bacteria</taxon>
        <taxon>Bacillati</taxon>
        <taxon>Actinomycetota</taxon>
        <taxon>Actinomycetes</taxon>
        <taxon>Streptosporangiales</taxon>
        <taxon>Nocardiopsidaceae</taxon>
        <taxon>Nocardiopsis</taxon>
    </lineage>
</organism>
<dbReference type="Gene3D" id="3.40.50.300">
    <property type="entry name" value="P-loop containing nucleotide triphosphate hydrolases"/>
    <property type="match status" value="1"/>
</dbReference>
<dbReference type="SUPFAM" id="SSF46894">
    <property type="entry name" value="C-terminal effector domain of the bipartite response regulators"/>
    <property type="match status" value="1"/>
</dbReference>
<dbReference type="GO" id="GO:0003677">
    <property type="term" value="F:DNA binding"/>
    <property type="evidence" value="ECO:0007669"/>
    <property type="project" value="UniProtKB-KW"/>
</dbReference>
<comment type="caution">
    <text evidence="4">The sequence shown here is derived from an EMBL/GenBank/DDBJ whole genome shotgun (WGS) entry which is preliminary data.</text>
</comment>
<dbReference type="PRINTS" id="PR00038">
    <property type="entry name" value="HTHLUXR"/>
</dbReference>
<dbReference type="InterPro" id="IPR041664">
    <property type="entry name" value="AAA_16"/>
</dbReference>
<dbReference type="AlphaFoldDB" id="A0A7Z0J9J2"/>
<dbReference type="SUPFAM" id="SSF52540">
    <property type="entry name" value="P-loop containing nucleoside triphosphate hydrolases"/>
    <property type="match status" value="1"/>
</dbReference>
<gene>
    <name evidence="4" type="ORF">HNR10_001350</name>
</gene>
<reference evidence="4 5" key="1">
    <citation type="submission" date="2020-07" db="EMBL/GenBank/DDBJ databases">
        <title>Sequencing the genomes of 1000 actinobacteria strains.</title>
        <authorList>
            <person name="Klenk H.-P."/>
        </authorList>
    </citation>
    <scope>NUCLEOTIDE SEQUENCE [LARGE SCALE GENOMIC DNA]</scope>
    <source>
        <strain evidence="4 5">DSM 44442</strain>
    </source>
</reference>
<dbReference type="InterPro" id="IPR000792">
    <property type="entry name" value="Tscrpt_reg_LuxR_C"/>
</dbReference>
<proteinExistence type="predicted"/>
<evidence type="ECO:0000256" key="2">
    <source>
        <dbReference type="ARBA" id="ARBA00022840"/>
    </source>
</evidence>
<name>A0A7Z0J9J2_9ACTN</name>
<dbReference type="PANTHER" id="PTHR16305">
    <property type="entry name" value="TESTICULAR SOLUBLE ADENYLYL CYCLASE"/>
    <property type="match status" value="1"/>
</dbReference>
<evidence type="ECO:0000259" key="3">
    <source>
        <dbReference type="PROSITE" id="PS50043"/>
    </source>
</evidence>
<sequence>MTGGPLLGRVRELAELAARLSSARAGAGSTVLVEGAAGIGKTALAHALVAEARDAGLRTAWGACLEGEGAPPYRPWIQVLRALDGPGTVLDDPESGAGASRFRLFDRVVAALDATASDHGLLVVLDDLHQADVSSIRLLQHVAAAVPDTALLLLGTLRSWEPPHHPELARALGSVRRERDTLSVRLGGLSPNEVAALAERTLSEPPRPDLVRLVQERSEGNPLFALELLRLVDAGGEAVGALPGGVREVIGHRLDRLPEPTRLLLRQASVLGRECDPAVLGEVAGLDRERLPDVLAPAVEAGLFTGGADERDERPARFTHVLVRDVLAAELSTTSRRRLHARAAEALDAVDGPERIDALAHHLRESLPLGDAARALDVTRRAAERARRRFAYEQAAYQYERALALPAAAPHRAGLLLELARCRFRSGAVEAAWNDCCAAANLARADGDGEGLADAAVVLRGVTNSPLTSRVHALCREALTLLGNADPVRRARLLAQLAVTADPFAVGEAPDWGTRALRAAEATGDPDARFLALQARRTELTEGRHVLERLSLGERAVRLGREAGIDEYVAWGHAWRLDAFWELGRRVQIDAELAELSSLVDHMREPLWVWRLTMMRAVTEAHAGRFDRARELADEALAVGRRGGHESPDFFHLVFTSHVALQTGRDLETVTDAVGRYVATGPFLSRSWHAVMLLGAGRRQEAADLWRSLVPHLGEFPRWAPEWIVATTGHARMAAEFGDDEVGADLYGQLLPYADRQICANAHTPCGGPVALTLGVVAARADGPRAGEHLRAALASAEAMGSPPYAAQCRLETGRLLMDGEPRLAREFLAAALDTARHLGMAPLATEAAGLLARARERETDRLTPRENEVAALIAEGLSNRQIARRLRLSERTAENHVAHILTKLGFSSRSRIASWHTGRPE</sequence>
<dbReference type="EMBL" id="JACCFS010000001">
    <property type="protein sequence ID" value="NYJ33469.1"/>
    <property type="molecule type" value="Genomic_DNA"/>
</dbReference>
<dbReference type="Proteomes" id="UP000572051">
    <property type="component" value="Unassembled WGS sequence"/>
</dbReference>
<dbReference type="GO" id="GO:0006355">
    <property type="term" value="P:regulation of DNA-templated transcription"/>
    <property type="evidence" value="ECO:0007669"/>
    <property type="project" value="InterPro"/>
</dbReference>
<dbReference type="GO" id="GO:0005737">
    <property type="term" value="C:cytoplasm"/>
    <property type="evidence" value="ECO:0007669"/>
    <property type="project" value="TreeGrafter"/>
</dbReference>
<dbReference type="PANTHER" id="PTHR16305:SF35">
    <property type="entry name" value="TRANSCRIPTIONAL ACTIVATOR DOMAIN"/>
    <property type="match status" value="1"/>
</dbReference>
<evidence type="ECO:0000313" key="4">
    <source>
        <dbReference type="EMBL" id="NYJ33469.1"/>
    </source>
</evidence>
<keyword evidence="4" id="KW-0238">DNA-binding</keyword>
<feature type="domain" description="HTH luxR-type" evidence="3">
    <location>
        <begin position="856"/>
        <end position="921"/>
    </location>
</feature>
<dbReference type="InterPro" id="IPR016032">
    <property type="entry name" value="Sig_transdc_resp-reg_C-effctor"/>
</dbReference>
<evidence type="ECO:0000313" key="5">
    <source>
        <dbReference type="Proteomes" id="UP000572051"/>
    </source>
</evidence>
<dbReference type="SMART" id="SM00421">
    <property type="entry name" value="HTH_LUXR"/>
    <property type="match status" value="1"/>
</dbReference>
<protein>
    <submittedName>
        <fullName evidence="4">DNA-binding CsgD family transcriptional regulator/tetratricopeptide (TPR) repeat protein</fullName>
    </submittedName>
</protein>
<dbReference type="Pfam" id="PF13191">
    <property type="entry name" value="AAA_16"/>
    <property type="match status" value="1"/>
</dbReference>